<reference evidence="1" key="1">
    <citation type="submission" date="2021-06" db="EMBL/GenBank/DDBJ databases">
        <authorList>
            <person name="Hodson N. C."/>
            <person name="Mongue J. A."/>
            <person name="Jaron S. K."/>
        </authorList>
    </citation>
    <scope>NUCLEOTIDE SEQUENCE</scope>
</reference>
<accession>A0A8J2KG16</accession>
<dbReference type="AlphaFoldDB" id="A0A8J2KG16"/>
<evidence type="ECO:0000313" key="1">
    <source>
        <dbReference type="EMBL" id="CAG7785955.1"/>
    </source>
</evidence>
<keyword evidence="2" id="KW-1185">Reference proteome</keyword>
<dbReference type="EMBL" id="CAJVCH010308123">
    <property type="protein sequence ID" value="CAG7785955.1"/>
    <property type="molecule type" value="Genomic_DNA"/>
</dbReference>
<protein>
    <submittedName>
        <fullName evidence="1">Uncharacterized protein</fullName>
    </submittedName>
</protein>
<gene>
    <name evidence="1" type="ORF">AFUS01_LOCUS24549</name>
</gene>
<dbReference type="Proteomes" id="UP000708208">
    <property type="component" value="Unassembled WGS sequence"/>
</dbReference>
<dbReference type="OrthoDB" id="6141723at2759"/>
<evidence type="ECO:0000313" key="2">
    <source>
        <dbReference type="Proteomes" id="UP000708208"/>
    </source>
</evidence>
<sequence length="191" mass="21206">AKNISRGLESPATAGHLFTRNCGIDDVNAIFLSKMTTEAAEALAVNIVQGTVSNVFKTECLKRAHDLETQDTMVLSQSVTLKVDAPYVITVNIDTLDGLVNGVTFYLRQIIYGPSQEELIRPHVLLAEFEDQRVGNIARQFTNHGENLMPIYVQRRMIYQWHGRGLSVVRIQFQVTPAAAISAWKAQGGTY</sequence>
<proteinExistence type="predicted"/>
<feature type="non-terminal residue" evidence="1">
    <location>
        <position position="1"/>
    </location>
</feature>
<comment type="caution">
    <text evidence="1">The sequence shown here is derived from an EMBL/GenBank/DDBJ whole genome shotgun (WGS) entry which is preliminary data.</text>
</comment>
<organism evidence="1 2">
    <name type="scientific">Allacma fusca</name>
    <dbReference type="NCBI Taxonomy" id="39272"/>
    <lineage>
        <taxon>Eukaryota</taxon>
        <taxon>Metazoa</taxon>
        <taxon>Ecdysozoa</taxon>
        <taxon>Arthropoda</taxon>
        <taxon>Hexapoda</taxon>
        <taxon>Collembola</taxon>
        <taxon>Symphypleona</taxon>
        <taxon>Sminthuridae</taxon>
        <taxon>Allacma</taxon>
    </lineage>
</organism>
<name>A0A8J2KG16_9HEXA</name>